<evidence type="ECO:0000313" key="6">
    <source>
        <dbReference type="Proteomes" id="UP000253324"/>
    </source>
</evidence>
<dbReference type="PANTHER" id="PTHR30146">
    <property type="entry name" value="LACI-RELATED TRANSCRIPTIONAL REPRESSOR"/>
    <property type="match status" value="1"/>
</dbReference>
<sequence length="342" mass="37926">MKLKELAEQLGLSQTTVSRALNGYPEVNEATRERVNKAALKFGYSANANARRLAMGRVGAIGIVVPIHSSERFGPHTSEFLSGLAERLSRDEIDFLITPLINNDEISAYRRLISSKRVDAMIVSHPSLVDERVAVLTEAQFPFVLHGRTNIDAPHAWLDIDNKGAFYQATSHLLDLGHKHIAMIDGLKGFTFSEHREEGYRDALNERSISIDPHFIVHDCFSDEIGFRETQRFLSLRPHPTAILAGSMMTALGVSRAIRAKGYQLGKEVSIIAHDDVFPYLNASNMVPAMTTTRSSIRAAGTRIAEMLVRLLDGETPETIHEVWPVELILRQSSGPPVIPAK</sequence>
<gene>
    <name evidence="5" type="ORF">C7476_105157</name>
</gene>
<organism evidence="5 6">
    <name type="scientific">Phyllobacterium bourgognense</name>
    <dbReference type="NCBI Taxonomy" id="314236"/>
    <lineage>
        <taxon>Bacteria</taxon>
        <taxon>Pseudomonadati</taxon>
        <taxon>Pseudomonadota</taxon>
        <taxon>Alphaproteobacteria</taxon>
        <taxon>Hyphomicrobiales</taxon>
        <taxon>Phyllobacteriaceae</taxon>
        <taxon>Phyllobacterium</taxon>
    </lineage>
</organism>
<keyword evidence="2" id="KW-0238">DNA-binding</keyword>
<dbReference type="SUPFAM" id="SSF53822">
    <property type="entry name" value="Periplasmic binding protein-like I"/>
    <property type="match status" value="1"/>
</dbReference>
<evidence type="ECO:0000256" key="3">
    <source>
        <dbReference type="ARBA" id="ARBA00023163"/>
    </source>
</evidence>
<dbReference type="RefSeq" id="WP_114430050.1">
    <property type="nucleotide sequence ID" value="NZ_QPJM01000005.1"/>
</dbReference>
<dbReference type="PANTHER" id="PTHR30146:SF109">
    <property type="entry name" value="HTH-TYPE TRANSCRIPTIONAL REGULATOR GALS"/>
    <property type="match status" value="1"/>
</dbReference>
<dbReference type="CDD" id="cd20010">
    <property type="entry name" value="PBP1_AglR-like"/>
    <property type="match status" value="1"/>
</dbReference>
<dbReference type="InterPro" id="IPR010982">
    <property type="entry name" value="Lambda_DNA-bd_dom_sf"/>
</dbReference>
<dbReference type="Pfam" id="PF13377">
    <property type="entry name" value="Peripla_BP_3"/>
    <property type="match status" value="1"/>
</dbReference>
<dbReference type="Proteomes" id="UP000253324">
    <property type="component" value="Unassembled WGS sequence"/>
</dbReference>
<reference evidence="5 6" key="1">
    <citation type="submission" date="2018-07" db="EMBL/GenBank/DDBJ databases">
        <title>Genomic Encyclopedia of Type Strains, Phase III (KMG-III): the genomes of soil and plant-associated and newly described type strains.</title>
        <authorList>
            <person name="Whitman W."/>
        </authorList>
    </citation>
    <scope>NUCLEOTIDE SEQUENCE [LARGE SCALE GENOMIC DNA]</scope>
    <source>
        <strain evidence="5 6">31-25a</strain>
    </source>
</reference>
<keyword evidence="6" id="KW-1185">Reference proteome</keyword>
<keyword evidence="1" id="KW-0805">Transcription regulation</keyword>
<dbReference type="OrthoDB" id="234496at2"/>
<dbReference type="CDD" id="cd01392">
    <property type="entry name" value="HTH_LacI"/>
    <property type="match status" value="1"/>
</dbReference>
<keyword evidence="3" id="KW-0804">Transcription</keyword>
<dbReference type="Gene3D" id="1.10.260.40">
    <property type="entry name" value="lambda repressor-like DNA-binding domains"/>
    <property type="match status" value="1"/>
</dbReference>
<name>A0A368YU05_9HYPH</name>
<evidence type="ECO:0000313" key="5">
    <source>
        <dbReference type="EMBL" id="RCW83663.1"/>
    </source>
</evidence>
<protein>
    <submittedName>
        <fullName evidence="5">LacI family transcriptional regulator</fullName>
    </submittedName>
</protein>
<evidence type="ECO:0000256" key="2">
    <source>
        <dbReference type="ARBA" id="ARBA00023125"/>
    </source>
</evidence>
<dbReference type="AlphaFoldDB" id="A0A368YU05"/>
<proteinExistence type="predicted"/>
<dbReference type="PROSITE" id="PS50932">
    <property type="entry name" value="HTH_LACI_2"/>
    <property type="match status" value="1"/>
</dbReference>
<dbReference type="Pfam" id="PF00356">
    <property type="entry name" value="LacI"/>
    <property type="match status" value="1"/>
</dbReference>
<dbReference type="InterPro" id="IPR046335">
    <property type="entry name" value="LacI/GalR-like_sensor"/>
</dbReference>
<evidence type="ECO:0000259" key="4">
    <source>
        <dbReference type="PROSITE" id="PS50932"/>
    </source>
</evidence>
<dbReference type="InterPro" id="IPR028082">
    <property type="entry name" value="Peripla_BP_I"/>
</dbReference>
<dbReference type="SUPFAM" id="SSF47413">
    <property type="entry name" value="lambda repressor-like DNA-binding domains"/>
    <property type="match status" value="1"/>
</dbReference>
<comment type="caution">
    <text evidence="5">The sequence shown here is derived from an EMBL/GenBank/DDBJ whole genome shotgun (WGS) entry which is preliminary data.</text>
</comment>
<dbReference type="Gene3D" id="3.40.50.2300">
    <property type="match status" value="2"/>
</dbReference>
<dbReference type="GO" id="GO:0000976">
    <property type="term" value="F:transcription cis-regulatory region binding"/>
    <property type="evidence" value="ECO:0007669"/>
    <property type="project" value="TreeGrafter"/>
</dbReference>
<dbReference type="InterPro" id="IPR000843">
    <property type="entry name" value="HTH_LacI"/>
</dbReference>
<accession>A0A368YU05</accession>
<feature type="domain" description="HTH lacI-type" evidence="4">
    <location>
        <begin position="1"/>
        <end position="55"/>
    </location>
</feature>
<dbReference type="EMBL" id="QPJM01000005">
    <property type="protein sequence ID" value="RCW83663.1"/>
    <property type="molecule type" value="Genomic_DNA"/>
</dbReference>
<evidence type="ECO:0000256" key="1">
    <source>
        <dbReference type="ARBA" id="ARBA00023015"/>
    </source>
</evidence>
<dbReference type="GO" id="GO:0003700">
    <property type="term" value="F:DNA-binding transcription factor activity"/>
    <property type="evidence" value="ECO:0007669"/>
    <property type="project" value="TreeGrafter"/>
</dbReference>
<dbReference type="SMART" id="SM00354">
    <property type="entry name" value="HTH_LACI"/>
    <property type="match status" value="1"/>
</dbReference>